<dbReference type="EMBL" id="BQNB010008910">
    <property type="protein sequence ID" value="GJS56045.1"/>
    <property type="molecule type" value="Genomic_DNA"/>
</dbReference>
<name>A0ABQ4WT17_9ASTR</name>
<accession>A0ABQ4WT17</accession>
<protein>
    <submittedName>
        <fullName evidence="2">Uncharacterized protein</fullName>
    </submittedName>
</protein>
<dbReference type="Proteomes" id="UP001151760">
    <property type="component" value="Unassembled WGS sequence"/>
</dbReference>
<evidence type="ECO:0000313" key="3">
    <source>
        <dbReference type="Proteomes" id="UP001151760"/>
    </source>
</evidence>
<comment type="caution">
    <text evidence="2">The sequence shown here is derived from an EMBL/GenBank/DDBJ whole genome shotgun (WGS) entry which is preliminary data.</text>
</comment>
<proteinExistence type="predicted"/>
<feature type="compositionally biased region" description="Low complexity" evidence="1">
    <location>
        <begin position="159"/>
        <end position="169"/>
    </location>
</feature>
<evidence type="ECO:0000256" key="1">
    <source>
        <dbReference type="SAM" id="MobiDB-lite"/>
    </source>
</evidence>
<gene>
    <name evidence="2" type="ORF">Tco_0629407</name>
</gene>
<evidence type="ECO:0000313" key="2">
    <source>
        <dbReference type="EMBL" id="GJS56045.1"/>
    </source>
</evidence>
<feature type="compositionally biased region" description="Polar residues" evidence="1">
    <location>
        <begin position="170"/>
        <end position="183"/>
    </location>
</feature>
<reference evidence="2" key="1">
    <citation type="journal article" date="2022" name="Int. J. Mol. Sci.">
        <title>Draft Genome of Tanacetum Coccineum: Genomic Comparison of Closely Related Tanacetum-Family Plants.</title>
        <authorList>
            <person name="Yamashiro T."/>
            <person name="Shiraishi A."/>
            <person name="Nakayama K."/>
            <person name="Satake H."/>
        </authorList>
    </citation>
    <scope>NUCLEOTIDE SEQUENCE</scope>
</reference>
<sequence>MIDYALWEVIENGATLPKTTTVEGVVTVMPTTTAEEKAQRRLEVKARSTLMMSIPNEHQLKFNSIKDAKKLLEAVEKRFGRNAATKKTQRNLLKQQYENFTAPSQRCLIKLLIGFKSLNKADLDTMSMDDLYNNLKVYEPKVKGMSSSSSSTQNMAFVSSSNNNTSNTNGAVNTAHGVSTAST</sequence>
<feature type="region of interest" description="Disordered" evidence="1">
    <location>
        <begin position="144"/>
        <end position="183"/>
    </location>
</feature>
<keyword evidence="3" id="KW-1185">Reference proteome</keyword>
<organism evidence="2 3">
    <name type="scientific">Tanacetum coccineum</name>
    <dbReference type="NCBI Taxonomy" id="301880"/>
    <lineage>
        <taxon>Eukaryota</taxon>
        <taxon>Viridiplantae</taxon>
        <taxon>Streptophyta</taxon>
        <taxon>Embryophyta</taxon>
        <taxon>Tracheophyta</taxon>
        <taxon>Spermatophyta</taxon>
        <taxon>Magnoliopsida</taxon>
        <taxon>eudicotyledons</taxon>
        <taxon>Gunneridae</taxon>
        <taxon>Pentapetalae</taxon>
        <taxon>asterids</taxon>
        <taxon>campanulids</taxon>
        <taxon>Asterales</taxon>
        <taxon>Asteraceae</taxon>
        <taxon>Asteroideae</taxon>
        <taxon>Anthemideae</taxon>
        <taxon>Anthemidinae</taxon>
        <taxon>Tanacetum</taxon>
    </lineage>
</organism>
<reference evidence="2" key="2">
    <citation type="submission" date="2022-01" db="EMBL/GenBank/DDBJ databases">
        <authorList>
            <person name="Yamashiro T."/>
            <person name="Shiraishi A."/>
            <person name="Satake H."/>
            <person name="Nakayama K."/>
        </authorList>
    </citation>
    <scope>NUCLEOTIDE SEQUENCE</scope>
</reference>